<dbReference type="GO" id="GO:0015171">
    <property type="term" value="F:amino acid transmembrane transporter activity"/>
    <property type="evidence" value="ECO:0007669"/>
    <property type="project" value="TreeGrafter"/>
</dbReference>
<keyword evidence="4 6" id="KW-1133">Transmembrane helix</keyword>
<keyword evidence="5 6" id="KW-0472">Membrane</keyword>
<feature type="transmembrane region" description="Helical" evidence="6">
    <location>
        <begin position="179"/>
        <end position="198"/>
    </location>
</feature>
<evidence type="ECO:0000256" key="3">
    <source>
        <dbReference type="ARBA" id="ARBA00022692"/>
    </source>
</evidence>
<gene>
    <name evidence="7" type="ORF">SAMN04488036_1011062</name>
</gene>
<dbReference type="RefSeq" id="WP_093321114.1">
    <property type="nucleotide sequence ID" value="NZ_FOSZ01000001.1"/>
</dbReference>
<feature type="transmembrane region" description="Helical" evidence="6">
    <location>
        <begin position="112"/>
        <end position="134"/>
    </location>
</feature>
<evidence type="ECO:0000313" key="7">
    <source>
        <dbReference type="EMBL" id="SFK68661.1"/>
    </source>
</evidence>
<feature type="transmembrane region" description="Helical" evidence="6">
    <location>
        <begin position="67"/>
        <end position="91"/>
    </location>
</feature>
<dbReference type="Pfam" id="PF01810">
    <property type="entry name" value="LysE"/>
    <property type="match status" value="1"/>
</dbReference>
<dbReference type="OrthoDB" id="9804822at2"/>
<evidence type="ECO:0000256" key="6">
    <source>
        <dbReference type="SAM" id="Phobius"/>
    </source>
</evidence>
<dbReference type="PANTHER" id="PTHR30086">
    <property type="entry name" value="ARGININE EXPORTER PROTEIN ARGO"/>
    <property type="match status" value="1"/>
</dbReference>
<evidence type="ECO:0000256" key="5">
    <source>
        <dbReference type="ARBA" id="ARBA00023136"/>
    </source>
</evidence>
<keyword evidence="8" id="KW-1185">Reference proteome</keyword>
<dbReference type="Proteomes" id="UP000198851">
    <property type="component" value="Unassembled WGS sequence"/>
</dbReference>
<dbReference type="AlphaFoldDB" id="A0A1I4BLA4"/>
<keyword evidence="2" id="KW-1003">Cell membrane</keyword>
<evidence type="ECO:0000256" key="1">
    <source>
        <dbReference type="ARBA" id="ARBA00004651"/>
    </source>
</evidence>
<protein>
    <submittedName>
        <fullName evidence="7">Threonine/homoserine/homoserine lactone efflux protein</fullName>
    </submittedName>
</protein>
<evidence type="ECO:0000313" key="8">
    <source>
        <dbReference type="Proteomes" id="UP000198851"/>
    </source>
</evidence>
<comment type="subcellular location">
    <subcellularLocation>
        <location evidence="1">Cell membrane</location>
        <topology evidence="1">Multi-pass membrane protein</topology>
    </subcellularLocation>
</comment>
<reference evidence="8" key="1">
    <citation type="submission" date="2016-10" db="EMBL/GenBank/DDBJ databases">
        <authorList>
            <person name="Varghese N."/>
            <person name="Submissions S."/>
        </authorList>
    </citation>
    <scope>NUCLEOTIDE SEQUENCE [LARGE SCALE GENOMIC DNA]</scope>
    <source>
        <strain evidence="8">DSM 28453</strain>
    </source>
</reference>
<evidence type="ECO:0000256" key="4">
    <source>
        <dbReference type="ARBA" id="ARBA00022989"/>
    </source>
</evidence>
<dbReference type="EMBL" id="FOSZ01000001">
    <property type="protein sequence ID" value="SFK68661.1"/>
    <property type="molecule type" value="Genomic_DNA"/>
</dbReference>
<feature type="transmembrane region" description="Helical" evidence="6">
    <location>
        <begin position="6"/>
        <end position="28"/>
    </location>
</feature>
<proteinExistence type="predicted"/>
<evidence type="ECO:0000256" key="2">
    <source>
        <dbReference type="ARBA" id="ARBA00022475"/>
    </source>
</evidence>
<accession>A0A1I4BLA4</accession>
<dbReference type="InterPro" id="IPR001123">
    <property type="entry name" value="LeuE-type"/>
</dbReference>
<organism evidence="7 8">
    <name type="scientific">Shimia haliotis</name>
    <dbReference type="NCBI Taxonomy" id="1280847"/>
    <lineage>
        <taxon>Bacteria</taxon>
        <taxon>Pseudomonadati</taxon>
        <taxon>Pseudomonadota</taxon>
        <taxon>Alphaproteobacteria</taxon>
        <taxon>Rhodobacterales</taxon>
        <taxon>Roseobacteraceae</taxon>
    </lineage>
</organism>
<sequence length="200" mass="21424">MDLTHLIAFNIALLAAIASPGPAFLVAVKTTLTSGRSAGIAVGLGLGLMAALWTAAALFGLEVVFVAFPWAYTAVKTIGALYLMWIAYGMWRSARAPLNADVKPARHAFRQGILINLMNPKSVLFAAAVLVVIFPPNMTLGENLLVIANHLVVEWIVYTAIAIGMSTEAVSRRYLRGKVWLDRVAAAVLGALGLRLLLDR</sequence>
<feature type="transmembrane region" description="Helical" evidence="6">
    <location>
        <begin position="146"/>
        <end position="167"/>
    </location>
</feature>
<name>A0A1I4BLA4_9RHOB</name>
<feature type="transmembrane region" description="Helical" evidence="6">
    <location>
        <begin position="40"/>
        <end position="61"/>
    </location>
</feature>
<dbReference type="PANTHER" id="PTHR30086:SF20">
    <property type="entry name" value="ARGININE EXPORTER PROTEIN ARGO-RELATED"/>
    <property type="match status" value="1"/>
</dbReference>
<dbReference type="GO" id="GO:0005886">
    <property type="term" value="C:plasma membrane"/>
    <property type="evidence" value="ECO:0007669"/>
    <property type="project" value="UniProtKB-SubCell"/>
</dbReference>
<keyword evidence="3 6" id="KW-0812">Transmembrane</keyword>